<sequence length="269" mass="28515">MATPTTTAFDFSMKLFIDTKSRRVLFAEAGKDVVDFLLSLLALPVATAVTLVKPEPVVWLMDGSVGKLYASAEKLGSTCVPTSSSPAASTSSCLLLMPETSFEPSKIFFRCQHHYGICHYGSKNCGSYMTDVKGTKCPNCGSPMTATLHYVSPAWPRRPYPSQNPAQSAPSGGSTAQEAAAAATFTVLDDLTITPNAPVSAISSFITLLGTLGVTDLAAVQERTVELNHNKGLMILNASLRSKTVLTDVFVVEIGSWCSTQVASESCDA</sequence>
<comment type="caution">
    <text evidence="1">The sequence shown here is derived from an EMBL/GenBank/DDBJ whole genome shotgun (WGS) entry which is preliminary data.</text>
</comment>
<reference evidence="1 2" key="1">
    <citation type="submission" date="2016-09" db="EMBL/GenBank/DDBJ databases">
        <title>The draft genome of Dichanthelium oligosanthes: A C3 panicoid grass species.</title>
        <authorList>
            <person name="Studer A.J."/>
            <person name="Schnable J.C."/>
            <person name="Brutnell T.P."/>
        </authorList>
    </citation>
    <scope>NUCLEOTIDE SEQUENCE [LARGE SCALE GENOMIC DNA]</scope>
    <source>
        <strain evidence="2">cv. Kellogg 1175</strain>
        <tissue evidence="1">Leaf</tissue>
    </source>
</reference>
<accession>A0A1E5UIN5</accession>
<proteinExistence type="predicted"/>
<evidence type="ECO:0000313" key="1">
    <source>
        <dbReference type="EMBL" id="OEL12727.1"/>
    </source>
</evidence>
<dbReference type="STRING" id="888268.A0A1E5UIN5"/>
<dbReference type="Proteomes" id="UP000095767">
    <property type="component" value="Unassembled WGS sequence"/>
</dbReference>
<organism evidence="1 2">
    <name type="scientific">Dichanthelium oligosanthes</name>
    <dbReference type="NCBI Taxonomy" id="888268"/>
    <lineage>
        <taxon>Eukaryota</taxon>
        <taxon>Viridiplantae</taxon>
        <taxon>Streptophyta</taxon>
        <taxon>Embryophyta</taxon>
        <taxon>Tracheophyta</taxon>
        <taxon>Spermatophyta</taxon>
        <taxon>Magnoliopsida</taxon>
        <taxon>Liliopsida</taxon>
        <taxon>Poales</taxon>
        <taxon>Poaceae</taxon>
        <taxon>PACMAD clade</taxon>
        <taxon>Panicoideae</taxon>
        <taxon>Panicodae</taxon>
        <taxon>Paniceae</taxon>
        <taxon>Dichantheliinae</taxon>
        <taxon>Dichanthelium</taxon>
    </lineage>
</organism>
<evidence type="ECO:0008006" key="3">
    <source>
        <dbReference type="Google" id="ProtNLM"/>
    </source>
</evidence>
<dbReference type="AlphaFoldDB" id="A0A1E5UIN5"/>
<dbReference type="InterPro" id="IPR007750">
    <property type="entry name" value="DUF674"/>
</dbReference>
<protein>
    <recommendedName>
        <fullName evidence="3">DUF674 domain-containing protein</fullName>
    </recommendedName>
</protein>
<dbReference type="PANTHER" id="PTHR33103">
    <property type="entry name" value="OS01G0153900 PROTEIN"/>
    <property type="match status" value="1"/>
</dbReference>
<keyword evidence="2" id="KW-1185">Reference proteome</keyword>
<dbReference type="PANTHER" id="PTHR33103:SF19">
    <property type="entry name" value="OS09G0544700 PROTEIN"/>
    <property type="match status" value="1"/>
</dbReference>
<gene>
    <name evidence="1" type="ORF">BAE44_0026255</name>
</gene>
<dbReference type="Pfam" id="PF05056">
    <property type="entry name" value="DUF674"/>
    <property type="match status" value="1"/>
</dbReference>
<evidence type="ECO:0000313" key="2">
    <source>
        <dbReference type="Proteomes" id="UP000095767"/>
    </source>
</evidence>
<dbReference type="OrthoDB" id="687098at2759"/>
<name>A0A1E5UIN5_9POAL</name>
<dbReference type="EMBL" id="LWDX02076056">
    <property type="protein sequence ID" value="OEL12727.1"/>
    <property type="molecule type" value="Genomic_DNA"/>
</dbReference>